<accession>A0A1G2FRW2</accession>
<reference evidence="1 2" key="1">
    <citation type="journal article" date="2016" name="Nat. Commun.">
        <title>Thousands of microbial genomes shed light on interconnected biogeochemical processes in an aquifer system.</title>
        <authorList>
            <person name="Anantharaman K."/>
            <person name="Brown C.T."/>
            <person name="Hug L.A."/>
            <person name="Sharon I."/>
            <person name="Castelle C.J."/>
            <person name="Probst A.J."/>
            <person name="Thomas B.C."/>
            <person name="Singh A."/>
            <person name="Wilkins M.J."/>
            <person name="Karaoz U."/>
            <person name="Brodie E.L."/>
            <person name="Williams K.H."/>
            <person name="Hubbard S.S."/>
            <person name="Banfield J.F."/>
        </authorList>
    </citation>
    <scope>NUCLEOTIDE SEQUENCE [LARGE SCALE GENOMIC DNA]</scope>
</reference>
<evidence type="ECO:0000313" key="1">
    <source>
        <dbReference type="EMBL" id="OGZ40472.1"/>
    </source>
</evidence>
<name>A0A1G2FRW2_9BACT</name>
<dbReference type="EMBL" id="MHNF01000031">
    <property type="protein sequence ID" value="OGZ40472.1"/>
    <property type="molecule type" value="Genomic_DNA"/>
</dbReference>
<dbReference type="Proteomes" id="UP000177126">
    <property type="component" value="Unassembled WGS sequence"/>
</dbReference>
<evidence type="ECO:0000313" key="2">
    <source>
        <dbReference type="Proteomes" id="UP000177126"/>
    </source>
</evidence>
<comment type="caution">
    <text evidence="1">The sequence shown here is derived from an EMBL/GenBank/DDBJ whole genome shotgun (WGS) entry which is preliminary data.</text>
</comment>
<protein>
    <submittedName>
        <fullName evidence="1">Uncharacterized protein</fullName>
    </submittedName>
</protein>
<dbReference type="AlphaFoldDB" id="A0A1G2FRW2"/>
<proteinExistence type="predicted"/>
<gene>
    <name evidence="1" type="ORF">A3B04_01540</name>
</gene>
<organism evidence="1 2">
    <name type="scientific">Candidatus Portnoybacteria bacterium RIFCSPLOWO2_02_FULL_39_11</name>
    <dbReference type="NCBI Taxonomy" id="1802001"/>
    <lineage>
        <taxon>Bacteria</taxon>
        <taxon>Candidatus Portnoyibacteriota</taxon>
    </lineage>
</organism>
<sequence>MAVKMIKLVSGIRIGVDDEGEFYGLRTGDILLVPQCNSESPRRHANHCQHAKWCGKLVEVKGFYAENKVLWGQVVGEETCDCTRNPEGLKLARVVNPPACRGAAENPHLKGRFIVKKSVKKNISPQKLERMWKKVNLSCLWIKVVQSVSREADAFERARAKSKEKAASTVFI</sequence>